<evidence type="ECO:0000256" key="5">
    <source>
        <dbReference type="ARBA" id="ARBA00022692"/>
    </source>
</evidence>
<dbReference type="PANTHER" id="PTHR30472:SF25">
    <property type="entry name" value="ABC TRANSPORTER PERMEASE PROTEIN MJ0876-RELATED"/>
    <property type="match status" value="1"/>
</dbReference>
<feature type="transmembrane region" description="Helical" evidence="8">
    <location>
        <begin position="94"/>
        <end position="118"/>
    </location>
</feature>
<reference evidence="9 10" key="1">
    <citation type="submission" date="2016-10" db="EMBL/GenBank/DDBJ databases">
        <authorList>
            <person name="Varghese N."/>
            <person name="Submissions S."/>
        </authorList>
    </citation>
    <scope>NUCLEOTIDE SEQUENCE [LARGE SCALE GENOMIC DNA]</scope>
    <source>
        <strain evidence="9 10">Nl1</strain>
    </source>
</reference>
<comment type="similarity">
    <text evidence="2">Belongs to the binding-protein-dependent transport system permease family. FecCD subfamily.</text>
</comment>
<feature type="transmembrane region" description="Helical" evidence="8">
    <location>
        <begin position="239"/>
        <end position="264"/>
    </location>
</feature>
<sequence>MRSGVTSARHPLRLLILFSVLALGSLFAGLLFGSVDIPVSGIVSALFSPADSVSHQIVWQLRLPRVLAAFACGGLLALAGALLQILLRNPLADPYILGVSGGAAVGALAAMLLGWGLLLTNLTSLAGALAAIAIVFGLSFRAGDWNLYRLLLTGVVLSAGCTALTTLILTLAPASDVKGMLFWLMGDVSRAEGLLPAWITLIMVAAMSLLFSGSLNVLSLGQMKAKTLGVAVLPLQIGVYFGASLATVAALMLAGAIGFVGLIVPHAVRLLGVSDFRWLLPLSVLLGGGFLTLADTLARTLWAPQQLPVGVLTALLGVPMLLLLLSKKHS</sequence>
<feature type="transmembrane region" description="Helical" evidence="8">
    <location>
        <begin position="195"/>
        <end position="218"/>
    </location>
</feature>
<proteinExistence type="inferred from homology"/>
<evidence type="ECO:0000256" key="4">
    <source>
        <dbReference type="ARBA" id="ARBA00022475"/>
    </source>
</evidence>
<gene>
    <name evidence="9" type="ORF">SAMN05216402_0701</name>
</gene>
<comment type="caution">
    <text evidence="9">The sequence shown here is derived from an EMBL/GenBank/DDBJ whole genome shotgun (WGS) entry which is preliminary data.</text>
</comment>
<dbReference type="Gene3D" id="1.10.3470.10">
    <property type="entry name" value="ABC transporter involved in vitamin B12 uptake, BtuC"/>
    <property type="match status" value="1"/>
</dbReference>
<feature type="transmembrane region" description="Helical" evidence="8">
    <location>
        <begin position="306"/>
        <end position="325"/>
    </location>
</feature>
<keyword evidence="7 8" id="KW-0472">Membrane</keyword>
<organism evidence="9 10">
    <name type="scientific">Nitrosospira multiformis</name>
    <dbReference type="NCBI Taxonomy" id="1231"/>
    <lineage>
        <taxon>Bacteria</taxon>
        <taxon>Pseudomonadati</taxon>
        <taxon>Pseudomonadota</taxon>
        <taxon>Betaproteobacteria</taxon>
        <taxon>Nitrosomonadales</taxon>
        <taxon>Nitrosomonadaceae</taxon>
        <taxon>Nitrosospira</taxon>
    </lineage>
</organism>
<dbReference type="EMBL" id="FNKY01000001">
    <property type="protein sequence ID" value="SDQ39939.1"/>
    <property type="molecule type" value="Genomic_DNA"/>
</dbReference>
<evidence type="ECO:0000313" key="10">
    <source>
        <dbReference type="Proteomes" id="UP000183471"/>
    </source>
</evidence>
<feature type="transmembrane region" description="Helical" evidence="8">
    <location>
        <begin position="150"/>
        <end position="175"/>
    </location>
</feature>
<protein>
    <submittedName>
        <fullName evidence="9">Iron complex transport system permease protein</fullName>
    </submittedName>
</protein>
<dbReference type="PANTHER" id="PTHR30472">
    <property type="entry name" value="FERRIC ENTEROBACTIN TRANSPORT SYSTEM PERMEASE PROTEIN"/>
    <property type="match status" value="1"/>
</dbReference>
<evidence type="ECO:0000256" key="6">
    <source>
        <dbReference type="ARBA" id="ARBA00022989"/>
    </source>
</evidence>
<keyword evidence="10" id="KW-1185">Reference proteome</keyword>
<accession>A0ABY0T7P5</accession>
<evidence type="ECO:0000256" key="7">
    <source>
        <dbReference type="ARBA" id="ARBA00023136"/>
    </source>
</evidence>
<keyword evidence="5 8" id="KW-0812">Transmembrane</keyword>
<evidence type="ECO:0000256" key="1">
    <source>
        <dbReference type="ARBA" id="ARBA00004651"/>
    </source>
</evidence>
<feature type="transmembrane region" description="Helical" evidence="8">
    <location>
        <begin position="66"/>
        <end position="87"/>
    </location>
</feature>
<evidence type="ECO:0000256" key="8">
    <source>
        <dbReference type="SAM" id="Phobius"/>
    </source>
</evidence>
<evidence type="ECO:0000313" key="9">
    <source>
        <dbReference type="EMBL" id="SDQ39939.1"/>
    </source>
</evidence>
<evidence type="ECO:0000256" key="2">
    <source>
        <dbReference type="ARBA" id="ARBA00007935"/>
    </source>
</evidence>
<dbReference type="InterPro" id="IPR037294">
    <property type="entry name" value="ABC_BtuC-like"/>
</dbReference>
<keyword evidence="4" id="KW-1003">Cell membrane</keyword>
<dbReference type="Pfam" id="PF01032">
    <property type="entry name" value="FecCD"/>
    <property type="match status" value="1"/>
</dbReference>
<comment type="subcellular location">
    <subcellularLocation>
        <location evidence="1">Cell membrane</location>
        <topology evidence="1">Multi-pass membrane protein</topology>
    </subcellularLocation>
</comment>
<dbReference type="Proteomes" id="UP000183471">
    <property type="component" value="Unassembled WGS sequence"/>
</dbReference>
<evidence type="ECO:0000256" key="3">
    <source>
        <dbReference type="ARBA" id="ARBA00022448"/>
    </source>
</evidence>
<keyword evidence="6 8" id="KW-1133">Transmembrane helix</keyword>
<feature type="transmembrane region" description="Helical" evidence="8">
    <location>
        <begin position="276"/>
        <end position="294"/>
    </location>
</feature>
<dbReference type="RefSeq" id="WP_256324036.1">
    <property type="nucleotide sequence ID" value="NZ_FNKY01000001.1"/>
</dbReference>
<dbReference type="SUPFAM" id="SSF81345">
    <property type="entry name" value="ABC transporter involved in vitamin B12 uptake, BtuC"/>
    <property type="match status" value="1"/>
</dbReference>
<feature type="transmembrane region" description="Helical" evidence="8">
    <location>
        <begin position="124"/>
        <end position="143"/>
    </location>
</feature>
<name>A0ABY0T7P5_9PROT</name>
<feature type="transmembrane region" description="Helical" evidence="8">
    <location>
        <begin position="12"/>
        <end position="32"/>
    </location>
</feature>
<dbReference type="InterPro" id="IPR000522">
    <property type="entry name" value="ABC_transptr_permease_BtuC"/>
</dbReference>
<keyword evidence="3" id="KW-0813">Transport</keyword>
<dbReference type="CDD" id="cd06550">
    <property type="entry name" value="TM_ABC_iron-siderophores_like"/>
    <property type="match status" value="1"/>
</dbReference>